<evidence type="ECO:0000256" key="4">
    <source>
        <dbReference type="ARBA" id="ARBA00035206"/>
    </source>
</evidence>
<protein>
    <recommendedName>
        <fullName evidence="4 5">Large ribosomal subunit protein uL24</fullName>
    </recommendedName>
</protein>
<dbReference type="Pfam" id="PF17136">
    <property type="entry name" value="ribosomal_L24"/>
    <property type="match status" value="1"/>
</dbReference>
<evidence type="ECO:0000313" key="8">
    <source>
        <dbReference type="Proteomes" id="UP000178162"/>
    </source>
</evidence>
<comment type="similarity">
    <text evidence="1 5">Belongs to the universal ribosomal protein uL24 family.</text>
</comment>
<dbReference type="SMART" id="SM00739">
    <property type="entry name" value="KOW"/>
    <property type="match status" value="1"/>
</dbReference>
<keyword evidence="3 5" id="KW-0687">Ribonucleoprotein</keyword>
<comment type="caution">
    <text evidence="7">The sequence shown here is derived from an EMBL/GenBank/DDBJ whole genome shotgun (WGS) entry which is preliminary data.</text>
</comment>
<evidence type="ECO:0000256" key="3">
    <source>
        <dbReference type="ARBA" id="ARBA00023274"/>
    </source>
</evidence>
<dbReference type="InterPro" id="IPR014722">
    <property type="entry name" value="Rib_uL2_dom2"/>
</dbReference>
<dbReference type="PANTHER" id="PTHR12903">
    <property type="entry name" value="MITOCHONDRIAL RIBOSOMAL PROTEIN L24"/>
    <property type="match status" value="1"/>
</dbReference>
<dbReference type="InterPro" id="IPR057264">
    <property type="entry name" value="Ribosomal_uL24_C"/>
</dbReference>
<dbReference type="InterPro" id="IPR008991">
    <property type="entry name" value="Translation_prot_SH3-like_sf"/>
</dbReference>
<dbReference type="HAMAP" id="MF_01326_B">
    <property type="entry name" value="Ribosomal_uL24_B"/>
    <property type="match status" value="1"/>
</dbReference>
<reference evidence="7 8" key="1">
    <citation type="journal article" date="2016" name="Nat. Commun.">
        <title>Thousands of microbial genomes shed light on interconnected biogeochemical processes in an aquifer system.</title>
        <authorList>
            <person name="Anantharaman K."/>
            <person name="Brown C.T."/>
            <person name="Hug L.A."/>
            <person name="Sharon I."/>
            <person name="Castelle C.J."/>
            <person name="Probst A.J."/>
            <person name="Thomas B.C."/>
            <person name="Singh A."/>
            <person name="Wilkins M.J."/>
            <person name="Karaoz U."/>
            <person name="Brodie E.L."/>
            <person name="Williams K.H."/>
            <person name="Hubbard S.S."/>
            <person name="Banfield J.F."/>
        </authorList>
    </citation>
    <scope>NUCLEOTIDE SEQUENCE [LARGE SCALE GENOMIC DNA]</scope>
</reference>
<dbReference type="GO" id="GO:1990904">
    <property type="term" value="C:ribonucleoprotein complex"/>
    <property type="evidence" value="ECO:0007669"/>
    <property type="project" value="UniProtKB-KW"/>
</dbReference>
<evidence type="ECO:0000259" key="6">
    <source>
        <dbReference type="SMART" id="SM00739"/>
    </source>
</evidence>
<dbReference type="CDD" id="cd06089">
    <property type="entry name" value="KOW_RPL26"/>
    <property type="match status" value="1"/>
</dbReference>
<dbReference type="STRING" id="1802595.A2134_02810"/>
<comment type="subunit">
    <text evidence="5">Part of the 50S ribosomal subunit.</text>
</comment>
<comment type="function">
    <text evidence="5">One of the proteins that surrounds the polypeptide exit tunnel on the outside of the subunit.</text>
</comment>
<dbReference type="SUPFAM" id="SSF50104">
    <property type="entry name" value="Translation proteins SH3-like domain"/>
    <property type="match status" value="1"/>
</dbReference>
<dbReference type="AlphaFoldDB" id="A0A1G1WDI3"/>
<dbReference type="EMBL" id="MHCR01000010">
    <property type="protein sequence ID" value="OGY25749.1"/>
    <property type="molecule type" value="Genomic_DNA"/>
</dbReference>
<dbReference type="GO" id="GO:0005840">
    <property type="term" value="C:ribosome"/>
    <property type="evidence" value="ECO:0007669"/>
    <property type="project" value="UniProtKB-KW"/>
</dbReference>
<sequence>MKIKLGDQIMVTIGKDAGKTGKVEKVFPRKSQVLITGLNLYKKHLKPSAKVVQGGIIDFAKPINVADVALICPKCNLQTRVGYRLNEGKKERICRKCKQQI</sequence>
<dbReference type="InterPro" id="IPR003256">
    <property type="entry name" value="Ribosomal_uL24"/>
</dbReference>
<dbReference type="Gene3D" id="2.30.30.30">
    <property type="match status" value="1"/>
</dbReference>
<evidence type="ECO:0000256" key="5">
    <source>
        <dbReference type="HAMAP-Rule" id="MF_01326"/>
    </source>
</evidence>
<keyword evidence="5" id="KW-0694">RNA-binding</keyword>
<dbReference type="Pfam" id="PF00467">
    <property type="entry name" value="KOW"/>
    <property type="match status" value="1"/>
</dbReference>
<dbReference type="GO" id="GO:0003735">
    <property type="term" value="F:structural constituent of ribosome"/>
    <property type="evidence" value="ECO:0007669"/>
    <property type="project" value="InterPro"/>
</dbReference>
<comment type="function">
    <text evidence="5">One of two assembly initiator proteins, it binds directly to the 5'-end of the 23S rRNA, where it nucleates assembly of the 50S subunit.</text>
</comment>
<gene>
    <name evidence="5" type="primary">rplX</name>
    <name evidence="7" type="ORF">A2134_02810</name>
</gene>
<organism evidence="7 8">
    <name type="scientific">Candidatus Woykebacteria bacterium RBG_16_39_9b</name>
    <dbReference type="NCBI Taxonomy" id="1802595"/>
    <lineage>
        <taxon>Bacteria</taxon>
        <taxon>Candidatus Woykeibacteriota</taxon>
    </lineage>
</organism>
<proteinExistence type="inferred from homology"/>
<dbReference type="InterPro" id="IPR005824">
    <property type="entry name" value="KOW"/>
</dbReference>
<keyword evidence="5" id="KW-0699">rRNA-binding</keyword>
<feature type="domain" description="KOW" evidence="6">
    <location>
        <begin position="2"/>
        <end position="29"/>
    </location>
</feature>
<evidence type="ECO:0000313" key="7">
    <source>
        <dbReference type="EMBL" id="OGY25749.1"/>
    </source>
</evidence>
<keyword evidence="2 5" id="KW-0689">Ribosomal protein</keyword>
<evidence type="ECO:0000256" key="1">
    <source>
        <dbReference type="ARBA" id="ARBA00010618"/>
    </source>
</evidence>
<dbReference type="Proteomes" id="UP000178162">
    <property type="component" value="Unassembled WGS sequence"/>
</dbReference>
<dbReference type="NCBIfam" id="TIGR01079">
    <property type="entry name" value="rplX_bact"/>
    <property type="match status" value="1"/>
</dbReference>
<dbReference type="GO" id="GO:0019843">
    <property type="term" value="F:rRNA binding"/>
    <property type="evidence" value="ECO:0007669"/>
    <property type="project" value="UniProtKB-UniRule"/>
</dbReference>
<dbReference type="InterPro" id="IPR041988">
    <property type="entry name" value="Ribosomal_uL24_KOW"/>
</dbReference>
<name>A0A1G1WDI3_9BACT</name>
<evidence type="ECO:0000256" key="2">
    <source>
        <dbReference type="ARBA" id="ARBA00022980"/>
    </source>
</evidence>
<dbReference type="GO" id="GO:0006412">
    <property type="term" value="P:translation"/>
    <property type="evidence" value="ECO:0007669"/>
    <property type="project" value="UniProtKB-UniRule"/>
</dbReference>
<accession>A0A1G1WDI3</accession>